<evidence type="ECO:0000259" key="1">
    <source>
        <dbReference type="Pfam" id="PF07883"/>
    </source>
</evidence>
<proteinExistence type="predicted"/>
<dbReference type="InterPro" id="IPR011051">
    <property type="entry name" value="RmlC_Cupin_sf"/>
</dbReference>
<dbReference type="Pfam" id="PF07883">
    <property type="entry name" value="Cupin_2"/>
    <property type="match status" value="1"/>
</dbReference>
<dbReference type="InterPro" id="IPR052535">
    <property type="entry name" value="Bacilysin_H2HPP_isomerase"/>
</dbReference>
<evidence type="ECO:0000313" key="3">
    <source>
        <dbReference type="Proteomes" id="UP000053235"/>
    </source>
</evidence>
<dbReference type="PANTHER" id="PTHR40112:SF1">
    <property type="entry name" value="H2HPP ISOMERASE"/>
    <property type="match status" value="1"/>
</dbReference>
<dbReference type="EMBL" id="CXWD01000005">
    <property type="protein sequence ID" value="CTQ68170.1"/>
    <property type="molecule type" value="Genomic_DNA"/>
</dbReference>
<dbReference type="SUPFAM" id="SSF51182">
    <property type="entry name" value="RmlC-like cupins"/>
    <property type="match status" value="1"/>
</dbReference>
<keyword evidence="3" id="KW-1185">Reference proteome</keyword>
<gene>
    <name evidence="2" type="ORF">LAX5112_01661</name>
</gene>
<name>A0A0M7A1L5_9HYPH</name>
<dbReference type="InterPro" id="IPR014710">
    <property type="entry name" value="RmlC-like_jellyroll"/>
</dbReference>
<dbReference type="OrthoDB" id="882143at2"/>
<dbReference type="InterPro" id="IPR013096">
    <property type="entry name" value="Cupin_2"/>
</dbReference>
<evidence type="ECO:0000313" key="2">
    <source>
        <dbReference type="EMBL" id="CTQ68170.1"/>
    </source>
</evidence>
<dbReference type="STRING" id="388408.LAX5112_01661"/>
<protein>
    <submittedName>
        <fullName evidence="2">Cupin domain protein</fullName>
    </submittedName>
</protein>
<feature type="domain" description="Cupin type-2" evidence="1">
    <location>
        <begin position="47"/>
        <end position="90"/>
    </location>
</feature>
<dbReference type="AlphaFoldDB" id="A0A0M7A1L5"/>
<accession>A0A0M7A1L5</accession>
<dbReference type="Gene3D" id="2.60.120.10">
    <property type="entry name" value="Jelly Rolls"/>
    <property type="match status" value="1"/>
</dbReference>
<dbReference type="RefSeq" id="WP_055671427.1">
    <property type="nucleotide sequence ID" value="NZ_CXWD01000005.1"/>
</dbReference>
<organism evidence="2 3">
    <name type="scientific">Roseibium alexandrii</name>
    <dbReference type="NCBI Taxonomy" id="388408"/>
    <lineage>
        <taxon>Bacteria</taxon>
        <taxon>Pseudomonadati</taxon>
        <taxon>Pseudomonadota</taxon>
        <taxon>Alphaproteobacteria</taxon>
        <taxon>Hyphomicrobiales</taxon>
        <taxon>Stappiaceae</taxon>
        <taxon>Roseibium</taxon>
    </lineage>
</organism>
<dbReference type="Proteomes" id="UP000053235">
    <property type="component" value="Unassembled WGS sequence"/>
</dbReference>
<sequence>MDLPDFIKSFPALDVPFPEDVVSSHAVQSDRGLVVFFDFKKDMALPPHSHLAQWGTVLSGEIEFTIGGKTRTMGPGAIYNIPANVEHGAVIKAGTKVIDVFEEPYRYPLRGE</sequence>
<reference evidence="3" key="1">
    <citation type="submission" date="2015-07" db="EMBL/GenBank/DDBJ databases">
        <authorList>
            <person name="Rodrigo-Torres Lidia"/>
            <person name="Arahal R.David."/>
        </authorList>
    </citation>
    <scope>NUCLEOTIDE SEQUENCE [LARGE SCALE GENOMIC DNA]</scope>
    <source>
        <strain evidence="3">CECT 5112</strain>
    </source>
</reference>
<dbReference type="PANTHER" id="PTHR40112">
    <property type="entry name" value="H2HPP ISOMERASE"/>
    <property type="match status" value="1"/>
</dbReference>